<dbReference type="FunFam" id="1.25.10.10:FF:000348">
    <property type="entry name" value="uncharacterized protein LOC106763108 isoform X2"/>
    <property type="match status" value="1"/>
</dbReference>
<name>A0A9E7F8S3_9LILI</name>
<comment type="similarity">
    <text evidence="2">Belongs to the IPI1/TEX10 family.</text>
</comment>
<feature type="compositionally biased region" description="Basic and acidic residues" evidence="4">
    <location>
        <begin position="18"/>
        <end position="31"/>
    </location>
</feature>
<dbReference type="Gene3D" id="1.25.10.10">
    <property type="entry name" value="Leucine-rich Repeat Variant"/>
    <property type="match status" value="1"/>
</dbReference>
<dbReference type="InterPro" id="IPR024679">
    <property type="entry name" value="Ipi1_N"/>
</dbReference>
<dbReference type="InterPro" id="IPR016024">
    <property type="entry name" value="ARM-type_fold"/>
</dbReference>
<dbReference type="Pfam" id="PF12333">
    <property type="entry name" value="Ipi1_N"/>
    <property type="match status" value="1"/>
</dbReference>
<dbReference type="Proteomes" id="UP001055439">
    <property type="component" value="Chromosome 3"/>
</dbReference>
<dbReference type="GO" id="GO:0005634">
    <property type="term" value="C:nucleus"/>
    <property type="evidence" value="ECO:0007669"/>
    <property type="project" value="UniProtKB-SubCell"/>
</dbReference>
<evidence type="ECO:0000256" key="2">
    <source>
        <dbReference type="ARBA" id="ARBA00006427"/>
    </source>
</evidence>
<evidence type="ECO:0000256" key="3">
    <source>
        <dbReference type="ARBA" id="ARBA00023242"/>
    </source>
</evidence>
<dbReference type="PANTHER" id="PTHR16056">
    <property type="entry name" value="REGULATOR OF MICROTUBULE DYNAMICS PROTEIN"/>
    <property type="match status" value="1"/>
</dbReference>
<accession>A0A9E7F8S3</accession>
<comment type="subcellular location">
    <subcellularLocation>
        <location evidence="1">Nucleus</location>
    </subcellularLocation>
</comment>
<evidence type="ECO:0000256" key="1">
    <source>
        <dbReference type="ARBA" id="ARBA00004123"/>
    </source>
</evidence>
<evidence type="ECO:0000313" key="7">
    <source>
        <dbReference type="Proteomes" id="UP001055439"/>
    </source>
</evidence>
<dbReference type="PANTHER" id="PTHR16056:SF2">
    <property type="entry name" value="TESTIS-EXPRESSED PROTEIN 10"/>
    <property type="match status" value="1"/>
</dbReference>
<proteinExistence type="inferred from homology"/>
<protein>
    <submittedName>
        <fullName evidence="6">Rix1 complex component involved in 60S ribosome maturation</fullName>
    </submittedName>
</protein>
<reference evidence="6" key="1">
    <citation type="submission" date="2022-05" db="EMBL/GenBank/DDBJ databases">
        <title>The Musa troglodytarum L. genome provides insights into the mechanism of non-climacteric behaviour and enrichment of carotenoids.</title>
        <authorList>
            <person name="Wang J."/>
        </authorList>
    </citation>
    <scope>NUCLEOTIDE SEQUENCE</scope>
    <source>
        <tissue evidence="6">Leaf</tissue>
    </source>
</reference>
<evidence type="ECO:0000259" key="5">
    <source>
        <dbReference type="Pfam" id="PF12333"/>
    </source>
</evidence>
<dbReference type="SUPFAM" id="SSF48371">
    <property type="entry name" value="ARM repeat"/>
    <property type="match status" value="1"/>
</dbReference>
<gene>
    <name evidence="6" type="ORF">MUK42_00266</name>
</gene>
<feature type="domain" description="Pre-rRNA-processing protein Ipi1 N-terminal" evidence="5">
    <location>
        <begin position="210"/>
        <end position="274"/>
    </location>
</feature>
<keyword evidence="3" id="KW-0539">Nucleus</keyword>
<evidence type="ECO:0000256" key="4">
    <source>
        <dbReference type="SAM" id="MobiDB-lite"/>
    </source>
</evidence>
<dbReference type="EMBL" id="CP097505">
    <property type="protein sequence ID" value="URD92020.1"/>
    <property type="molecule type" value="Genomic_DNA"/>
</dbReference>
<evidence type="ECO:0000313" key="6">
    <source>
        <dbReference type="EMBL" id="URD92020.1"/>
    </source>
</evidence>
<feature type="region of interest" description="Disordered" evidence="4">
    <location>
        <begin position="1"/>
        <end position="60"/>
    </location>
</feature>
<feature type="compositionally biased region" description="Pro residues" evidence="4">
    <location>
        <begin position="37"/>
        <end position="49"/>
    </location>
</feature>
<dbReference type="InterPro" id="IPR011989">
    <property type="entry name" value="ARM-like"/>
</dbReference>
<dbReference type="AlphaFoldDB" id="A0A9E7F8S3"/>
<feature type="compositionally biased region" description="Basic residues" evidence="4">
    <location>
        <begin position="1"/>
        <end position="11"/>
    </location>
</feature>
<keyword evidence="7" id="KW-1185">Reference proteome</keyword>
<dbReference type="OrthoDB" id="361362at2759"/>
<organism evidence="6 7">
    <name type="scientific">Musa troglodytarum</name>
    <name type="common">fe'i banana</name>
    <dbReference type="NCBI Taxonomy" id="320322"/>
    <lineage>
        <taxon>Eukaryota</taxon>
        <taxon>Viridiplantae</taxon>
        <taxon>Streptophyta</taxon>
        <taxon>Embryophyta</taxon>
        <taxon>Tracheophyta</taxon>
        <taxon>Spermatophyta</taxon>
        <taxon>Magnoliopsida</taxon>
        <taxon>Liliopsida</taxon>
        <taxon>Zingiberales</taxon>
        <taxon>Musaceae</taxon>
        <taxon>Musa</taxon>
    </lineage>
</organism>
<sequence>MYSYKRQKKKGVGGAHGKTVDERRATSDERALAFSQPPLPTSPAAPPPLGRCRKPPHPAALSQAPPRCLSWCGPSHLHPRNQSVKIKHKIGRKLPPPRNATSIEIKSKAIVLPEQSVASERDGLAVNKKGLTLRELLQQTSHHNAKIRRAALTGVRDLVLKYPSELKLHKLAIIEKLRERICDNDKVVRETLYHLLKTVIFPSSKEEITAPIISLLMAYIFNAMSHLAVDVRLMAFKFFELVVLNYPSSFMLYAEKVLDNYVDILRNNQIYLVDKSKLKNVLGGLAHCLSLLSNKSLEDDRLNNLNQGIAQPKGLYAYKSEVHEDNAGISYVSGNLENLVPVLVNSFLESTSMRRAMDVIDAPTFDCMLRTLQCINSAVKIYEMGKPYTLIFNGRDVTQNNMMIYMRKLWETFPVGRLSQSPEKNIMLMSDPNEMRAGTNTPLNRVLMEKHIGSLLPFTPRLLSQVTGCWKARLLEAITYSFKECKVDSRLYVAYLCVVEELLSVTSNLGLPTCAAAYEDLLDHQIAWMRELPRILLHLGDKHPSTTMVVLKILLRIGQSSMPNSPFGIEYDCLQFPLREFYGTKTDAGSVHYGPFMKLPRDCQELAICCLYYFSSNDMEPLILLRIVEVLQSAYKAGHVPISEYIGFLVTQVARFKVFPEKFLVEKNHGNVSNRKTFKSLTDAVFGCLSQMGDSCIMLKLLCKNILNEMSLNPPIDNFRGLLRMIIALDTRPTKLLDEDIINLSKLLSRYTVDAALCISEDPNVAHRFNQMSIFDYYVKPCIILFFASDKLLLLVLKSLDYFLMEDCILLPSQSCAKYGFESSSRIHAVSCILTFMHNYARLHRSLSRSKAAIEHILLSMQNLLDSDKHSRSLEERSRLQSDLDQMTARIHDFWRIWVVTGLEGV</sequence>